<sequence>MPWTQTEHFLHVSHSANLRGPCVPPFILSLTSAARRAQPPPSAHCAFSSHIS</sequence>
<name>A0A0E9TLC1_ANGAN</name>
<dbReference type="EMBL" id="GBXM01054186">
    <property type="protein sequence ID" value="JAH54391.1"/>
    <property type="molecule type" value="Transcribed_RNA"/>
</dbReference>
<reference evidence="1" key="2">
    <citation type="journal article" date="2015" name="Fish Shellfish Immunol.">
        <title>Early steps in the European eel (Anguilla anguilla)-Vibrio vulnificus interaction in the gills: Role of the RtxA13 toxin.</title>
        <authorList>
            <person name="Callol A."/>
            <person name="Pajuelo D."/>
            <person name="Ebbesson L."/>
            <person name="Teles M."/>
            <person name="MacKenzie S."/>
            <person name="Amaro C."/>
        </authorList>
    </citation>
    <scope>NUCLEOTIDE SEQUENCE</scope>
</reference>
<proteinExistence type="predicted"/>
<organism evidence="1">
    <name type="scientific">Anguilla anguilla</name>
    <name type="common">European freshwater eel</name>
    <name type="synonym">Muraena anguilla</name>
    <dbReference type="NCBI Taxonomy" id="7936"/>
    <lineage>
        <taxon>Eukaryota</taxon>
        <taxon>Metazoa</taxon>
        <taxon>Chordata</taxon>
        <taxon>Craniata</taxon>
        <taxon>Vertebrata</taxon>
        <taxon>Euteleostomi</taxon>
        <taxon>Actinopterygii</taxon>
        <taxon>Neopterygii</taxon>
        <taxon>Teleostei</taxon>
        <taxon>Anguilliformes</taxon>
        <taxon>Anguillidae</taxon>
        <taxon>Anguilla</taxon>
    </lineage>
</organism>
<reference evidence="1" key="1">
    <citation type="submission" date="2014-11" db="EMBL/GenBank/DDBJ databases">
        <authorList>
            <person name="Amaro Gonzalez C."/>
        </authorList>
    </citation>
    <scope>NUCLEOTIDE SEQUENCE</scope>
</reference>
<dbReference type="AlphaFoldDB" id="A0A0E9TLC1"/>
<protein>
    <submittedName>
        <fullName evidence="1">Uncharacterized protein</fullName>
    </submittedName>
</protein>
<accession>A0A0E9TLC1</accession>
<evidence type="ECO:0000313" key="1">
    <source>
        <dbReference type="EMBL" id="JAH54391.1"/>
    </source>
</evidence>